<evidence type="ECO:0000313" key="3">
    <source>
        <dbReference type="Proteomes" id="UP000807159"/>
    </source>
</evidence>
<protein>
    <submittedName>
        <fullName evidence="2">Uncharacterized protein</fullName>
    </submittedName>
</protein>
<dbReference type="AlphaFoldDB" id="A0A8T2ZD11"/>
<dbReference type="EMBL" id="JACEGQ020000002">
    <property type="protein sequence ID" value="KAH8515504.1"/>
    <property type="molecule type" value="Genomic_DNA"/>
</dbReference>
<evidence type="ECO:0000313" key="2">
    <source>
        <dbReference type="EMBL" id="KAH8515504.1"/>
    </source>
</evidence>
<dbReference type="Proteomes" id="UP000807159">
    <property type="component" value="Chromosome 2"/>
</dbReference>
<evidence type="ECO:0000256" key="1">
    <source>
        <dbReference type="SAM" id="MobiDB-lite"/>
    </source>
</evidence>
<gene>
    <name evidence="2" type="ORF">H0E87_004102</name>
</gene>
<name>A0A8T2ZD11_POPDE</name>
<sequence length="235" mass="26892">MAASVDSPSPAAHLNKESTSLMVSSPLFSPDSDKRFWSGLRSRMGTLLENRQHHVSIGQDQLNLDPSFGTHVRVGESDRAKRMKEDSLLLLRGFDSISQNLSQLSNNLDNALQGARHLAEPPTLREIFHSVLEDPEIKREDEEKLQNEEGKKVLKRKFDPDERSEDQENDFHKGNEQCLENKRLKRAKNVGFSFLFSAVFDLLHAIKFCANCYCPLVFCSWQFPWQQKQLHLLGN</sequence>
<proteinExistence type="predicted"/>
<reference evidence="2" key="1">
    <citation type="journal article" date="2021" name="J. Hered.">
        <title>Genome Assembly of Salicaceae Populus deltoides (Eastern Cottonwood) I-69 Based on Nanopore Sequencing and Hi-C Technologies.</title>
        <authorList>
            <person name="Bai S."/>
            <person name="Wu H."/>
            <person name="Zhang J."/>
            <person name="Pan Z."/>
            <person name="Zhao W."/>
            <person name="Li Z."/>
            <person name="Tong C."/>
        </authorList>
    </citation>
    <scope>NUCLEOTIDE SEQUENCE</scope>
    <source>
        <tissue evidence="2">Leaf</tissue>
    </source>
</reference>
<organism evidence="2 3">
    <name type="scientific">Populus deltoides</name>
    <name type="common">Eastern poplar</name>
    <name type="synonym">Eastern cottonwood</name>
    <dbReference type="NCBI Taxonomy" id="3696"/>
    <lineage>
        <taxon>Eukaryota</taxon>
        <taxon>Viridiplantae</taxon>
        <taxon>Streptophyta</taxon>
        <taxon>Embryophyta</taxon>
        <taxon>Tracheophyta</taxon>
        <taxon>Spermatophyta</taxon>
        <taxon>Magnoliopsida</taxon>
        <taxon>eudicotyledons</taxon>
        <taxon>Gunneridae</taxon>
        <taxon>Pentapetalae</taxon>
        <taxon>rosids</taxon>
        <taxon>fabids</taxon>
        <taxon>Malpighiales</taxon>
        <taxon>Salicaceae</taxon>
        <taxon>Saliceae</taxon>
        <taxon>Populus</taxon>
    </lineage>
</organism>
<dbReference type="PANTHER" id="PTHR31016">
    <property type="entry name" value="OS04G0228100 PROTEIN"/>
    <property type="match status" value="1"/>
</dbReference>
<accession>A0A8T2ZD11</accession>
<keyword evidence="3" id="KW-1185">Reference proteome</keyword>
<feature type="region of interest" description="Disordered" evidence="1">
    <location>
        <begin position="138"/>
        <end position="172"/>
    </location>
</feature>
<feature type="compositionally biased region" description="Basic and acidic residues" evidence="1">
    <location>
        <begin position="138"/>
        <end position="161"/>
    </location>
</feature>
<comment type="caution">
    <text evidence="2">The sequence shown here is derived from an EMBL/GenBank/DDBJ whole genome shotgun (WGS) entry which is preliminary data.</text>
</comment>
<dbReference type="PANTHER" id="PTHR31016:SF2">
    <property type="entry name" value="OS04G0228100 PROTEIN"/>
    <property type="match status" value="1"/>
</dbReference>